<evidence type="ECO:0000256" key="3">
    <source>
        <dbReference type="ARBA" id="ARBA00023163"/>
    </source>
</evidence>
<keyword evidence="6" id="KW-1185">Reference proteome</keyword>
<dbReference type="RefSeq" id="XP_056488128.1">
    <property type="nucleotide sequence ID" value="XM_056632577.1"/>
</dbReference>
<proteinExistence type="predicted"/>
<organism evidence="5 6">
    <name type="scientific">Penicillium cosmopolitanum</name>
    <dbReference type="NCBI Taxonomy" id="1131564"/>
    <lineage>
        <taxon>Eukaryota</taxon>
        <taxon>Fungi</taxon>
        <taxon>Dikarya</taxon>
        <taxon>Ascomycota</taxon>
        <taxon>Pezizomycotina</taxon>
        <taxon>Eurotiomycetes</taxon>
        <taxon>Eurotiomycetidae</taxon>
        <taxon>Eurotiales</taxon>
        <taxon>Aspergillaceae</taxon>
        <taxon>Penicillium</taxon>
    </lineage>
</organism>
<sequence length="179" mass="20769">MTYHEDYIAWIHNVVHMPTFHSLNAVDFMKNHSIYSVQAICLLIYIGHNSGQSDRISVLLASASRIAQCLGIHRLGSETPLRILKCDDPDTRSKLLIDREVSKRAWWFLVRQDWLQIPFNNTYNIHPSQFDTEMPKNCYEDVSKMGLPTDIVEQNKDRYSQGSYTFVLNKGVVYQNENS</sequence>
<reference evidence="5" key="1">
    <citation type="submission" date="2022-12" db="EMBL/GenBank/DDBJ databases">
        <authorList>
            <person name="Petersen C."/>
        </authorList>
    </citation>
    <scope>NUCLEOTIDE SEQUENCE</scope>
    <source>
        <strain evidence="5">IBT 29677</strain>
    </source>
</reference>
<dbReference type="EMBL" id="JAPZBU010000008">
    <property type="protein sequence ID" value="KAJ5392450.1"/>
    <property type="molecule type" value="Genomic_DNA"/>
</dbReference>
<dbReference type="CDD" id="cd12148">
    <property type="entry name" value="fungal_TF_MHR"/>
    <property type="match status" value="1"/>
</dbReference>
<name>A0A9X0B8U9_9EURO</name>
<reference evidence="5" key="2">
    <citation type="journal article" date="2023" name="IMA Fungus">
        <title>Comparative genomic study of the Penicillium genus elucidates a diverse pangenome and 15 lateral gene transfer events.</title>
        <authorList>
            <person name="Petersen C."/>
            <person name="Sorensen T."/>
            <person name="Nielsen M.R."/>
            <person name="Sondergaard T.E."/>
            <person name="Sorensen J.L."/>
            <person name="Fitzpatrick D.A."/>
            <person name="Frisvad J.C."/>
            <person name="Nielsen K.L."/>
        </authorList>
    </citation>
    <scope>NUCLEOTIDE SEQUENCE</scope>
    <source>
        <strain evidence="5">IBT 29677</strain>
    </source>
</reference>
<evidence type="ECO:0000313" key="6">
    <source>
        <dbReference type="Proteomes" id="UP001147747"/>
    </source>
</evidence>
<dbReference type="PANTHER" id="PTHR31001:SF90">
    <property type="entry name" value="CENTROMERE DNA-BINDING PROTEIN COMPLEX CBF3 SUBUNIT B"/>
    <property type="match status" value="1"/>
</dbReference>
<dbReference type="InterPro" id="IPR050613">
    <property type="entry name" value="Sec_Metabolite_Reg"/>
</dbReference>
<keyword evidence="3" id="KW-0804">Transcription</keyword>
<dbReference type="OrthoDB" id="4365944at2759"/>
<evidence type="ECO:0000313" key="5">
    <source>
        <dbReference type="EMBL" id="KAJ5392450.1"/>
    </source>
</evidence>
<dbReference type="PANTHER" id="PTHR31001">
    <property type="entry name" value="UNCHARACTERIZED TRANSCRIPTIONAL REGULATORY PROTEIN"/>
    <property type="match status" value="1"/>
</dbReference>
<accession>A0A9X0B8U9</accession>
<dbReference type="GO" id="GO:0005634">
    <property type="term" value="C:nucleus"/>
    <property type="evidence" value="ECO:0007669"/>
    <property type="project" value="UniProtKB-SubCell"/>
</dbReference>
<comment type="subcellular location">
    <subcellularLocation>
        <location evidence="1">Nucleus</location>
    </subcellularLocation>
</comment>
<evidence type="ECO:0000256" key="4">
    <source>
        <dbReference type="ARBA" id="ARBA00023242"/>
    </source>
</evidence>
<dbReference type="Proteomes" id="UP001147747">
    <property type="component" value="Unassembled WGS sequence"/>
</dbReference>
<dbReference type="GeneID" id="81371557"/>
<evidence type="ECO:0000256" key="2">
    <source>
        <dbReference type="ARBA" id="ARBA00023015"/>
    </source>
</evidence>
<comment type="caution">
    <text evidence="5">The sequence shown here is derived from an EMBL/GenBank/DDBJ whole genome shotgun (WGS) entry which is preliminary data.</text>
</comment>
<keyword evidence="4" id="KW-0539">Nucleus</keyword>
<evidence type="ECO:0000256" key="1">
    <source>
        <dbReference type="ARBA" id="ARBA00004123"/>
    </source>
</evidence>
<gene>
    <name evidence="5" type="ORF">N7509_007940</name>
</gene>
<keyword evidence="2" id="KW-0805">Transcription regulation</keyword>
<dbReference type="AlphaFoldDB" id="A0A9X0B8U9"/>
<protein>
    <submittedName>
        <fullName evidence="5">C6 transcription factor</fullName>
    </submittedName>
</protein>